<protein>
    <submittedName>
        <fullName evidence="1">Uncharacterized protein</fullName>
    </submittedName>
</protein>
<reference evidence="1" key="1">
    <citation type="submission" date="2020-05" db="EMBL/GenBank/DDBJ databases">
        <authorList>
            <person name="Chiriac C."/>
            <person name="Salcher M."/>
            <person name="Ghai R."/>
            <person name="Kavagutti S V."/>
        </authorList>
    </citation>
    <scope>NUCLEOTIDE SEQUENCE</scope>
</reference>
<accession>A0A6J5T5J4</accession>
<dbReference type="EMBL" id="LR797523">
    <property type="protein sequence ID" value="CAB4222486.1"/>
    <property type="molecule type" value="Genomic_DNA"/>
</dbReference>
<name>A0A6J5T5J4_9CAUD</name>
<evidence type="ECO:0000313" key="1">
    <source>
        <dbReference type="EMBL" id="CAB4222486.1"/>
    </source>
</evidence>
<gene>
    <name evidence="1" type="ORF">UFOVP1655_113</name>
</gene>
<organism evidence="1">
    <name type="scientific">uncultured Caudovirales phage</name>
    <dbReference type="NCBI Taxonomy" id="2100421"/>
    <lineage>
        <taxon>Viruses</taxon>
        <taxon>Duplodnaviria</taxon>
        <taxon>Heunggongvirae</taxon>
        <taxon>Uroviricota</taxon>
        <taxon>Caudoviricetes</taxon>
        <taxon>Peduoviridae</taxon>
        <taxon>Maltschvirus</taxon>
        <taxon>Maltschvirus maltsch</taxon>
    </lineage>
</organism>
<proteinExistence type="predicted"/>
<sequence length="52" mass="6158">MRKRKPNITITGQVRIKPFNVSQLEKLLETSKRPRDKDKIVNRIKVLKSRTV</sequence>